<name>A0A0D0I7W3_9BACT</name>
<evidence type="ECO:0000313" key="2">
    <source>
        <dbReference type="EMBL" id="KIP64584.1"/>
    </source>
</evidence>
<reference evidence="2 3" key="1">
    <citation type="submission" date="2015-01" db="EMBL/GenBank/DDBJ databases">
        <title>Comparative genomics of non-oral Prevotella species.</title>
        <authorList>
            <person name="Accetto T."/>
            <person name="Nograsek B."/>
            <person name="Avgustin G."/>
        </authorList>
    </citation>
    <scope>NUCLEOTIDE SEQUENCE [LARGE SCALE GENOMIC DNA]</scope>
    <source>
        <strain evidence="2 3">P5-119</strain>
    </source>
</reference>
<keyword evidence="1" id="KW-0175">Coiled coil</keyword>
<proteinExistence type="predicted"/>
<dbReference type="RefSeq" id="WP_042517442.1">
    <property type="nucleotide sequence ID" value="NZ_JXQK01000018.1"/>
</dbReference>
<dbReference type="AlphaFoldDB" id="A0A0D0I7W3"/>
<dbReference type="Proteomes" id="UP000032046">
    <property type="component" value="Unassembled WGS sequence"/>
</dbReference>
<sequence length="163" mass="18479">FCKDFSNGYTFSDKLDTEDLPPILKRIMQLHDDVVSRDKMIIGTLNIVSGLIGAASGTPDMPSGVYGLYDGRKVYAPLYNILFANAGSSKGDLNFCRQLAKPLKDEMRREYEGKKMEYERLMAAYEAKRKQKAAEQKRKTAGQRMQTTDWLTTKHLFLSQSGH</sequence>
<evidence type="ECO:0000256" key="1">
    <source>
        <dbReference type="SAM" id="Coils"/>
    </source>
</evidence>
<feature type="non-terminal residue" evidence="2">
    <location>
        <position position="1"/>
    </location>
</feature>
<evidence type="ECO:0000313" key="3">
    <source>
        <dbReference type="Proteomes" id="UP000032046"/>
    </source>
</evidence>
<dbReference type="EMBL" id="JXQK01000018">
    <property type="protein sequence ID" value="KIP64584.1"/>
    <property type="molecule type" value="Genomic_DNA"/>
</dbReference>
<organism evidence="2 3">
    <name type="scientific">Prevotella pectinovora</name>
    <dbReference type="NCBI Taxonomy" id="1602169"/>
    <lineage>
        <taxon>Bacteria</taxon>
        <taxon>Pseudomonadati</taxon>
        <taxon>Bacteroidota</taxon>
        <taxon>Bacteroidia</taxon>
        <taxon>Bacteroidales</taxon>
        <taxon>Prevotellaceae</taxon>
        <taxon>Prevotella</taxon>
    </lineage>
</organism>
<comment type="caution">
    <text evidence="2">The sequence shown here is derived from an EMBL/GenBank/DDBJ whole genome shotgun (WGS) entry which is preliminary data.</text>
</comment>
<gene>
    <name evidence="2" type="ORF">ST44_01290</name>
</gene>
<protein>
    <submittedName>
        <fullName evidence="2">Uncharacterized protein</fullName>
    </submittedName>
</protein>
<accession>A0A0D0I7W3</accession>
<keyword evidence="3" id="KW-1185">Reference proteome</keyword>
<feature type="coiled-coil region" evidence="1">
    <location>
        <begin position="104"/>
        <end position="138"/>
    </location>
</feature>